<name>A0AAN9AEW7_HALRR</name>
<dbReference type="Gene3D" id="2.30.29.30">
    <property type="entry name" value="Pleckstrin-homology domain (PH domain)/Phosphotyrosine-binding domain (PTB)"/>
    <property type="match status" value="1"/>
</dbReference>
<reference evidence="3 4" key="1">
    <citation type="submission" date="2023-11" db="EMBL/GenBank/DDBJ databases">
        <title>Halocaridina rubra genome assembly.</title>
        <authorList>
            <person name="Smith C."/>
        </authorList>
    </citation>
    <scope>NUCLEOTIDE SEQUENCE [LARGE SCALE GENOMIC DNA]</scope>
    <source>
        <strain evidence="3">EP-1</strain>
        <tissue evidence="3">Whole</tissue>
    </source>
</reference>
<protein>
    <submittedName>
        <fullName evidence="3">Oxysterol-binding protein-related protein 8</fullName>
    </submittedName>
</protein>
<organism evidence="3 4">
    <name type="scientific">Halocaridina rubra</name>
    <name type="common">Hawaiian red shrimp</name>
    <dbReference type="NCBI Taxonomy" id="373956"/>
    <lineage>
        <taxon>Eukaryota</taxon>
        <taxon>Metazoa</taxon>
        <taxon>Ecdysozoa</taxon>
        <taxon>Arthropoda</taxon>
        <taxon>Crustacea</taxon>
        <taxon>Multicrustacea</taxon>
        <taxon>Malacostraca</taxon>
        <taxon>Eumalacostraca</taxon>
        <taxon>Eucarida</taxon>
        <taxon>Decapoda</taxon>
        <taxon>Pleocyemata</taxon>
        <taxon>Caridea</taxon>
        <taxon>Atyoidea</taxon>
        <taxon>Atyidae</taxon>
        <taxon>Halocaridina</taxon>
    </lineage>
</organism>
<dbReference type="SUPFAM" id="SSF50729">
    <property type="entry name" value="PH domain-like"/>
    <property type="match status" value="1"/>
</dbReference>
<dbReference type="InterPro" id="IPR011993">
    <property type="entry name" value="PH-like_dom_sf"/>
</dbReference>
<dbReference type="InterPro" id="IPR001849">
    <property type="entry name" value="PH_domain"/>
</dbReference>
<proteinExistence type="predicted"/>
<dbReference type="CDD" id="cd13286">
    <property type="entry name" value="PH_OPR5_ORP8"/>
    <property type="match status" value="1"/>
</dbReference>
<dbReference type="AlphaFoldDB" id="A0AAN9AEW7"/>
<dbReference type="SMART" id="SM00233">
    <property type="entry name" value="PH"/>
    <property type="match status" value="1"/>
</dbReference>
<dbReference type="EMBL" id="JAXCGZ010002310">
    <property type="protein sequence ID" value="KAK7084055.1"/>
    <property type="molecule type" value="Genomic_DNA"/>
</dbReference>
<comment type="caution">
    <text evidence="3">The sequence shown here is derived from an EMBL/GenBank/DDBJ whole genome shotgun (WGS) entry which is preliminary data.</text>
</comment>
<evidence type="ECO:0000259" key="2">
    <source>
        <dbReference type="PROSITE" id="PS50003"/>
    </source>
</evidence>
<dbReference type="PROSITE" id="PS50003">
    <property type="entry name" value="PH_DOMAIN"/>
    <property type="match status" value="1"/>
</dbReference>
<gene>
    <name evidence="3" type="primary">OSBPL8_1</name>
    <name evidence="3" type="ORF">SK128_026868</name>
</gene>
<feature type="compositionally biased region" description="Polar residues" evidence="1">
    <location>
        <begin position="205"/>
        <end position="223"/>
    </location>
</feature>
<evidence type="ECO:0000313" key="4">
    <source>
        <dbReference type="Proteomes" id="UP001381693"/>
    </source>
</evidence>
<feature type="region of interest" description="Disordered" evidence="1">
    <location>
        <begin position="199"/>
        <end position="223"/>
    </location>
</feature>
<accession>A0AAN9AEW7</accession>
<sequence length="350" mass="39126">GASLSRKESYKDQRKKYRKEKKRVARELLSTLKDPAVVVLADWLKVRGTLKGWTKLWCVLKPGMLLLYKSAKVKSSHWVGTVLLNTCELIERPSKKDGFCFKLFHPLEQSIWATKGPEGETIGAVVQPLPSSHLIFRAPSQAAGKCWMDALELAVRCSSILIRSMTSSTKSDTNNSISSSTLAADKWNESDYEKHFKDQEDISDDSSIGASPDNSPVISPQSVWRDSVIQYPGTSSVEATPTRRVLKPSSGNFDLSPTPYYRKLATAIYMADQELIGYSANTPTKRASLNPDDAYLADHSQTHTPEISENQKKRYSFNNTPRASPRVQRRVSKQEKIGTVVQANFLRIAN</sequence>
<feature type="region of interest" description="Disordered" evidence="1">
    <location>
        <begin position="302"/>
        <end position="331"/>
    </location>
</feature>
<evidence type="ECO:0000256" key="1">
    <source>
        <dbReference type="SAM" id="MobiDB-lite"/>
    </source>
</evidence>
<evidence type="ECO:0000313" key="3">
    <source>
        <dbReference type="EMBL" id="KAK7084055.1"/>
    </source>
</evidence>
<keyword evidence="4" id="KW-1185">Reference proteome</keyword>
<feature type="domain" description="PH" evidence="2">
    <location>
        <begin position="37"/>
        <end position="156"/>
    </location>
</feature>
<dbReference type="Proteomes" id="UP001381693">
    <property type="component" value="Unassembled WGS sequence"/>
</dbReference>
<dbReference type="FunFam" id="2.30.29.30:FF:000030">
    <property type="entry name" value="Oxysterol-binding protein"/>
    <property type="match status" value="1"/>
</dbReference>
<feature type="non-terminal residue" evidence="3">
    <location>
        <position position="1"/>
    </location>
</feature>
<dbReference type="Pfam" id="PF00169">
    <property type="entry name" value="PH"/>
    <property type="match status" value="1"/>
</dbReference>